<dbReference type="GO" id="GO:0006508">
    <property type="term" value="P:proteolysis"/>
    <property type="evidence" value="ECO:0007669"/>
    <property type="project" value="UniProtKB-KW"/>
</dbReference>
<evidence type="ECO:0000259" key="2">
    <source>
        <dbReference type="Pfam" id="PF02517"/>
    </source>
</evidence>
<name>A0ABS2MIL9_9FIRM</name>
<dbReference type="PANTHER" id="PTHR35797:SF1">
    <property type="entry name" value="PROTEASE"/>
    <property type="match status" value="1"/>
</dbReference>
<keyword evidence="1" id="KW-0472">Membrane</keyword>
<feature type="domain" description="CAAX prenyl protease 2/Lysostaphin resistance protein A-like" evidence="2">
    <location>
        <begin position="131"/>
        <end position="233"/>
    </location>
</feature>
<organism evidence="3 4">
    <name type="scientific">Peptoniphilus gorbachii</name>
    <dbReference type="NCBI Taxonomy" id="411567"/>
    <lineage>
        <taxon>Bacteria</taxon>
        <taxon>Bacillati</taxon>
        <taxon>Bacillota</taxon>
        <taxon>Tissierellia</taxon>
        <taxon>Tissierellales</taxon>
        <taxon>Peptoniphilaceae</taxon>
        <taxon>Peptoniphilus</taxon>
    </lineage>
</organism>
<keyword evidence="3" id="KW-0645">Protease</keyword>
<feature type="transmembrane region" description="Helical" evidence="1">
    <location>
        <begin position="123"/>
        <end position="143"/>
    </location>
</feature>
<keyword evidence="4" id="KW-1185">Reference proteome</keyword>
<dbReference type="InterPro" id="IPR042150">
    <property type="entry name" value="MmRce1-like"/>
</dbReference>
<sequence>MEAIDRKRIYLFFTFTMMCSTILGIAYHFSKSPVTLTLMMFTPAFCSVLTRILTREGFKNMYLKVNIKGNLKWYFSAWFLTPLIAYFGVIVYFIMFKCDFNPLASELALAEGITSMSDYAKHLLILIPLAVLINPIMGLVQCFGEELGWRGYLLPKLTKGLSKFSATIITGLIWGIWHIPIILSGYNYGGEHPLLGSLAMIVFCVIIGVFSAFLFYKVKSIWVPVIFHASINGVDLWKPTSIFMSKNSNPFVGPELTGIIGGCGFIFGAIIIVCTLKIKSKRK</sequence>
<dbReference type="RefSeq" id="WP_205051492.1">
    <property type="nucleotide sequence ID" value="NZ_JAFBDH010000002.1"/>
</dbReference>
<dbReference type="Pfam" id="PF02517">
    <property type="entry name" value="Rce1-like"/>
    <property type="match status" value="1"/>
</dbReference>
<evidence type="ECO:0000313" key="3">
    <source>
        <dbReference type="EMBL" id="MBM7549863.1"/>
    </source>
</evidence>
<proteinExistence type="predicted"/>
<feature type="transmembrane region" description="Helical" evidence="1">
    <location>
        <begin position="194"/>
        <end position="216"/>
    </location>
</feature>
<dbReference type="GO" id="GO:0008233">
    <property type="term" value="F:peptidase activity"/>
    <property type="evidence" value="ECO:0007669"/>
    <property type="project" value="UniProtKB-KW"/>
</dbReference>
<protein>
    <submittedName>
        <fullName evidence="3">Membrane protease YdiL (CAAX protease family)</fullName>
    </submittedName>
</protein>
<feature type="transmembrane region" description="Helical" evidence="1">
    <location>
        <begin position="35"/>
        <end position="53"/>
    </location>
</feature>
<dbReference type="PANTHER" id="PTHR35797">
    <property type="entry name" value="PROTEASE-RELATED"/>
    <property type="match status" value="1"/>
</dbReference>
<keyword evidence="1" id="KW-0812">Transmembrane</keyword>
<accession>A0ABS2MIL9</accession>
<dbReference type="EMBL" id="JAFBDH010000002">
    <property type="protein sequence ID" value="MBM7549863.1"/>
    <property type="molecule type" value="Genomic_DNA"/>
</dbReference>
<gene>
    <name evidence="3" type="ORF">JOD41_000585</name>
</gene>
<feature type="transmembrane region" description="Helical" evidence="1">
    <location>
        <begin position="164"/>
        <end position="188"/>
    </location>
</feature>
<keyword evidence="1" id="KW-1133">Transmembrane helix</keyword>
<feature type="transmembrane region" description="Helical" evidence="1">
    <location>
        <begin position="9"/>
        <end position="29"/>
    </location>
</feature>
<feature type="transmembrane region" description="Helical" evidence="1">
    <location>
        <begin position="257"/>
        <end position="278"/>
    </location>
</feature>
<keyword evidence="3" id="KW-0378">Hydrolase</keyword>
<evidence type="ECO:0000313" key="4">
    <source>
        <dbReference type="Proteomes" id="UP000720595"/>
    </source>
</evidence>
<reference evidence="3 4" key="1">
    <citation type="submission" date="2021-01" db="EMBL/GenBank/DDBJ databases">
        <title>Genomic Encyclopedia of Type Strains, Phase IV (KMG-IV): sequencing the most valuable type-strain genomes for metagenomic binning, comparative biology and taxonomic classification.</title>
        <authorList>
            <person name="Goeker M."/>
        </authorList>
    </citation>
    <scope>NUCLEOTIDE SEQUENCE [LARGE SCALE GENOMIC DNA]</scope>
    <source>
        <strain evidence="3 4">DSM 21461</strain>
    </source>
</reference>
<feature type="transmembrane region" description="Helical" evidence="1">
    <location>
        <begin position="73"/>
        <end position="95"/>
    </location>
</feature>
<comment type="caution">
    <text evidence="3">The sequence shown here is derived from an EMBL/GenBank/DDBJ whole genome shotgun (WGS) entry which is preliminary data.</text>
</comment>
<feature type="transmembrane region" description="Helical" evidence="1">
    <location>
        <begin position="221"/>
        <end position="237"/>
    </location>
</feature>
<dbReference type="InterPro" id="IPR003675">
    <property type="entry name" value="Rce1/LyrA-like_dom"/>
</dbReference>
<evidence type="ECO:0000256" key="1">
    <source>
        <dbReference type="SAM" id="Phobius"/>
    </source>
</evidence>
<dbReference type="Proteomes" id="UP000720595">
    <property type="component" value="Unassembled WGS sequence"/>
</dbReference>